<dbReference type="RefSeq" id="WP_135328190.1">
    <property type="nucleotide sequence ID" value="NZ_SRJC01000004.1"/>
</dbReference>
<evidence type="ECO:0000313" key="3">
    <source>
        <dbReference type="Proteomes" id="UP000297982"/>
    </source>
</evidence>
<reference evidence="2 3" key="1">
    <citation type="journal article" date="2003" name="Int. J. Syst. Evol. Microbiol.">
        <title>Halobacillus salinus sp. nov., isolated from a salt lake on the coast of the East Sea in Korea.</title>
        <authorList>
            <person name="Yoon J.H."/>
            <person name="Kang K.H."/>
            <person name="Park Y.H."/>
        </authorList>
    </citation>
    <scope>NUCLEOTIDE SEQUENCE [LARGE SCALE GENOMIC DNA]</scope>
    <source>
        <strain evidence="2 3">HSL-3</strain>
    </source>
</reference>
<keyword evidence="3" id="KW-1185">Reference proteome</keyword>
<sequence>MSPETQRRYLEALSQALSFHPDRSSIIEEYKGHLQALEHEEVPLTYEALTERLGDPDEIAEMFKEEHSVTESRLHWLFVFCNVLLFVGGGLLTLAYHLFDWNVLQWLFTRLLSIPTVIIVLYFGFWTLLGYEIGKAFGPKGLALLKKTYLIGIVPNLILMVLTVFNIIPRRWFDPLITTEFIIVCIVCTGLLYPVSLLACRWGRRMSL</sequence>
<keyword evidence="1" id="KW-0472">Membrane</keyword>
<feature type="transmembrane region" description="Helical" evidence="1">
    <location>
        <begin position="181"/>
        <end position="200"/>
    </location>
</feature>
<dbReference type="Pfam" id="PF22564">
    <property type="entry name" value="HAAS"/>
    <property type="match status" value="1"/>
</dbReference>
<protein>
    <recommendedName>
        <fullName evidence="4">DUF1700 domain-containing protein</fullName>
    </recommendedName>
</protein>
<comment type="caution">
    <text evidence="2">The sequence shown here is derived from an EMBL/GenBank/DDBJ whole genome shotgun (WGS) entry which is preliminary data.</text>
</comment>
<feature type="transmembrane region" description="Helical" evidence="1">
    <location>
        <begin position="149"/>
        <end position="169"/>
    </location>
</feature>
<evidence type="ECO:0000256" key="1">
    <source>
        <dbReference type="SAM" id="Phobius"/>
    </source>
</evidence>
<evidence type="ECO:0008006" key="4">
    <source>
        <dbReference type="Google" id="ProtNLM"/>
    </source>
</evidence>
<dbReference type="STRING" id="192814.GCA_900166575_03720"/>
<feature type="transmembrane region" description="Helical" evidence="1">
    <location>
        <begin position="74"/>
        <end position="99"/>
    </location>
</feature>
<keyword evidence="1" id="KW-0812">Transmembrane</keyword>
<organism evidence="2 3">
    <name type="scientific">Halobacillus salinus</name>
    <dbReference type="NCBI Taxonomy" id="192814"/>
    <lineage>
        <taxon>Bacteria</taxon>
        <taxon>Bacillati</taxon>
        <taxon>Bacillota</taxon>
        <taxon>Bacilli</taxon>
        <taxon>Bacillales</taxon>
        <taxon>Bacillaceae</taxon>
        <taxon>Halobacillus</taxon>
    </lineage>
</organism>
<dbReference type="AlphaFoldDB" id="A0A4Z0GWY7"/>
<dbReference type="Proteomes" id="UP000297982">
    <property type="component" value="Unassembled WGS sequence"/>
</dbReference>
<keyword evidence="1" id="KW-1133">Transmembrane helix</keyword>
<proteinExistence type="predicted"/>
<evidence type="ECO:0000313" key="2">
    <source>
        <dbReference type="EMBL" id="TGB01893.1"/>
    </source>
</evidence>
<feature type="transmembrane region" description="Helical" evidence="1">
    <location>
        <begin position="111"/>
        <end position="129"/>
    </location>
</feature>
<name>A0A4Z0GWY7_9BACI</name>
<gene>
    <name evidence="2" type="ORF">E4663_14760</name>
</gene>
<accession>A0A4Z0GWY7</accession>
<dbReference type="EMBL" id="SRJC01000004">
    <property type="protein sequence ID" value="TGB01893.1"/>
    <property type="molecule type" value="Genomic_DNA"/>
</dbReference>